<organism evidence="2 3">
    <name type="scientific">Pelagicoccus albus</name>
    <dbReference type="NCBI Taxonomy" id="415222"/>
    <lineage>
        <taxon>Bacteria</taxon>
        <taxon>Pseudomonadati</taxon>
        <taxon>Verrucomicrobiota</taxon>
        <taxon>Opitutia</taxon>
        <taxon>Puniceicoccales</taxon>
        <taxon>Pelagicoccaceae</taxon>
        <taxon>Pelagicoccus</taxon>
    </lineage>
</organism>
<evidence type="ECO:0008006" key="4">
    <source>
        <dbReference type="Google" id="ProtNLM"/>
    </source>
</evidence>
<evidence type="ECO:0000313" key="2">
    <source>
        <dbReference type="EMBL" id="MBC2605099.1"/>
    </source>
</evidence>
<proteinExistence type="predicted"/>
<keyword evidence="3" id="KW-1185">Reference proteome</keyword>
<comment type="caution">
    <text evidence="2">The sequence shown here is derived from an EMBL/GenBank/DDBJ whole genome shotgun (WGS) entry which is preliminary data.</text>
</comment>
<dbReference type="EMBL" id="JACHVC010000006">
    <property type="protein sequence ID" value="MBC2605099.1"/>
    <property type="molecule type" value="Genomic_DNA"/>
</dbReference>
<dbReference type="AlphaFoldDB" id="A0A7X1B3R8"/>
<accession>A0A7X1B3R8</accession>
<gene>
    <name evidence="2" type="ORF">H5P27_03495</name>
</gene>
<evidence type="ECO:0000256" key="1">
    <source>
        <dbReference type="SAM" id="MobiDB-lite"/>
    </source>
</evidence>
<sequence length="547" mass="59947">MKRLLLPLCTAVVGLALILFGFLGSDDSGNLDLEIEKIAYVMPAAHKVYANPEALDGRFYLFKAILRNDSPKVYKDVSIKYRIPGYISEWTELSLTGELHPGQTTVATCYPKFADSITDKMTESQEKAEIEITWEDVAEKDVIESEFGFRIAGRNNFVYTNITPDEISGWADIRSNAVLFPCFVTPNDPLIRYYTQVVQQKVMKGDDAGVVDRPKEAVRFLKKLYEATLMTSMVYGGSGGIPKEYDDVSSNSQEFRLPREVITGNTGQCAELSMLYASVCSAAGLDPVLYIVPGHMYPGVKINDQYFAIEATGIGGEGIGGSATADEAYETGMKSLDKFITAAQQGDPRYTIIDVHQLNGEGAIPMSLKDDSYLRGKIDELAKNFDNKPLTPAPQPGPSETWPVVNGPNPPQPNFTPAVTGPPLSIAIPNGWITAQHPEANLPILTAQISSPDMTIAASVFDVPTNDPAMAMGQIQQQLAYQGMNIVYQFEQGNQIMGQTHGYGMTLNWIGKALPYNNGIRIVSIGSPIQYYQANSQTILQLFNTIQ</sequence>
<evidence type="ECO:0000313" key="3">
    <source>
        <dbReference type="Proteomes" id="UP000526501"/>
    </source>
</evidence>
<dbReference type="RefSeq" id="WP_185658994.1">
    <property type="nucleotide sequence ID" value="NZ_CAWPOO010000006.1"/>
</dbReference>
<protein>
    <recommendedName>
        <fullName evidence="4">Transglutaminase-like superfamily protein</fullName>
    </recommendedName>
</protein>
<feature type="region of interest" description="Disordered" evidence="1">
    <location>
        <begin position="385"/>
        <end position="410"/>
    </location>
</feature>
<name>A0A7X1B3R8_9BACT</name>
<reference evidence="2 3" key="1">
    <citation type="submission" date="2020-07" db="EMBL/GenBank/DDBJ databases">
        <authorList>
            <person name="Feng X."/>
        </authorList>
    </citation>
    <scope>NUCLEOTIDE SEQUENCE [LARGE SCALE GENOMIC DNA]</scope>
    <source>
        <strain evidence="2 3">JCM23202</strain>
    </source>
</reference>
<dbReference type="Proteomes" id="UP000526501">
    <property type="component" value="Unassembled WGS sequence"/>
</dbReference>